<sequence>MTSRKTNQYTTPIEVSVIRGGSLNLRHFQITLRKVHICYEVFIMMIFINFCDFLLVF</sequence>
<name>A0A653LCN6_AERVE</name>
<keyword evidence="1" id="KW-0472">Membrane</keyword>
<reference evidence="2 3" key="1">
    <citation type="submission" date="2019-10" db="EMBL/GenBank/DDBJ databases">
        <authorList>
            <person name="Karimi E."/>
        </authorList>
    </citation>
    <scope>NUCLEOTIDE SEQUENCE [LARGE SCALE GENOMIC DNA]</scope>
    <source>
        <strain evidence="2">Aeromonas sp. 8C</strain>
    </source>
</reference>
<accession>A0A653LCN6</accession>
<proteinExistence type="predicted"/>
<feature type="transmembrane region" description="Helical" evidence="1">
    <location>
        <begin position="37"/>
        <end position="56"/>
    </location>
</feature>
<evidence type="ECO:0000313" key="2">
    <source>
        <dbReference type="EMBL" id="VXA89403.1"/>
    </source>
</evidence>
<dbReference type="Proteomes" id="UP000439123">
    <property type="component" value="Unassembled WGS sequence"/>
</dbReference>
<keyword evidence="1" id="KW-0812">Transmembrane</keyword>
<gene>
    <name evidence="2" type="ORF">AERO8C_90107</name>
</gene>
<evidence type="ECO:0000256" key="1">
    <source>
        <dbReference type="SAM" id="Phobius"/>
    </source>
</evidence>
<evidence type="ECO:0000313" key="3">
    <source>
        <dbReference type="Proteomes" id="UP000439123"/>
    </source>
</evidence>
<organism evidence="2 3">
    <name type="scientific">Aeromonas veronii</name>
    <dbReference type="NCBI Taxonomy" id="654"/>
    <lineage>
        <taxon>Bacteria</taxon>
        <taxon>Pseudomonadati</taxon>
        <taxon>Pseudomonadota</taxon>
        <taxon>Gammaproteobacteria</taxon>
        <taxon>Aeromonadales</taxon>
        <taxon>Aeromonadaceae</taxon>
        <taxon>Aeromonas</taxon>
    </lineage>
</organism>
<dbReference type="EMBL" id="CABWLC010000022">
    <property type="protein sequence ID" value="VXA89403.1"/>
    <property type="molecule type" value="Genomic_DNA"/>
</dbReference>
<keyword evidence="1" id="KW-1133">Transmembrane helix</keyword>
<protein>
    <submittedName>
        <fullName evidence="2">Uncharacterized protein</fullName>
    </submittedName>
</protein>
<dbReference type="AlphaFoldDB" id="A0A653LCN6"/>